<keyword evidence="2" id="KW-0805">Transcription regulation</keyword>
<evidence type="ECO:0000256" key="3">
    <source>
        <dbReference type="ARBA" id="ARBA00023125"/>
    </source>
</evidence>
<evidence type="ECO:0000256" key="1">
    <source>
        <dbReference type="ARBA" id="ARBA00009437"/>
    </source>
</evidence>
<sequence length="314" mass="34226">MESIVDRFAALNAFMAVVEHGGFAPAARRLELAPSSLTRQLNSLEDSLGTRLLNRSTRTVTLTEAGQQYYEDARRILEELDNADRAVSELAGPPSGLLRVSLPVAFGRLHVAPALPAFLRQFPGMRLEFQLSDTVANLVEDRIDVAIRLGAPASQNVVARKLAPHRRVICASQDYLGEHGVPAQPADLAQHNCLLFDYATATSTWTLQRAGKTEKVQVSGNLHANGSELLREAAIGGAGLLLMPTWLVGEDLAAGRLVPVLEDWSPSLGADEGAVWAVYLQNRRGSKKLAAFLDFLVQHFGAPPYWERYVQTPV</sequence>
<name>A0AAE3T427_RALSL</name>
<dbReference type="InterPro" id="IPR036388">
    <property type="entry name" value="WH-like_DNA-bd_sf"/>
</dbReference>
<evidence type="ECO:0000256" key="4">
    <source>
        <dbReference type="ARBA" id="ARBA00023163"/>
    </source>
</evidence>
<evidence type="ECO:0000256" key="2">
    <source>
        <dbReference type="ARBA" id="ARBA00023015"/>
    </source>
</evidence>
<dbReference type="PROSITE" id="PS50931">
    <property type="entry name" value="HTH_LYSR"/>
    <property type="match status" value="1"/>
</dbReference>
<evidence type="ECO:0000313" key="6">
    <source>
        <dbReference type="EMBL" id="MDB0520814.1"/>
    </source>
</evidence>
<dbReference type="PANTHER" id="PTHR30537:SF5">
    <property type="entry name" value="HTH-TYPE TRANSCRIPTIONAL ACTIVATOR TTDR-RELATED"/>
    <property type="match status" value="1"/>
</dbReference>
<dbReference type="FunFam" id="1.10.10.10:FF:000001">
    <property type="entry name" value="LysR family transcriptional regulator"/>
    <property type="match status" value="1"/>
</dbReference>
<dbReference type="GO" id="GO:0003677">
    <property type="term" value="F:DNA binding"/>
    <property type="evidence" value="ECO:0007669"/>
    <property type="project" value="UniProtKB-KW"/>
</dbReference>
<evidence type="ECO:0000313" key="7">
    <source>
        <dbReference type="Proteomes" id="UP001143674"/>
    </source>
</evidence>
<comment type="caution">
    <text evidence="6">The sequence shown here is derived from an EMBL/GenBank/DDBJ whole genome shotgun (WGS) entry which is preliminary data.</text>
</comment>
<dbReference type="PANTHER" id="PTHR30537">
    <property type="entry name" value="HTH-TYPE TRANSCRIPTIONAL REGULATOR"/>
    <property type="match status" value="1"/>
</dbReference>
<protein>
    <submittedName>
        <fullName evidence="6">LysR family transcriptional regulator</fullName>
    </submittedName>
</protein>
<dbReference type="Pfam" id="PF03466">
    <property type="entry name" value="LysR_substrate"/>
    <property type="match status" value="1"/>
</dbReference>
<accession>A0AAE3T427</accession>
<dbReference type="AlphaFoldDB" id="A0AAE3T427"/>
<feature type="domain" description="HTH lysR-type" evidence="5">
    <location>
        <begin position="6"/>
        <end position="63"/>
    </location>
</feature>
<keyword evidence="4" id="KW-0804">Transcription</keyword>
<dbReference type="EMBL" id="JAIVEX010000002">
    <property type="protein sequence ID" value="MDB0520814.1"/>
    <property type="molecule type" value="Genomic_DNA"/>
</dbReference>
<dbReference type="RefSeq" id="WP_221462188.1">
    <property type="nucleotide sequence ID" value="NZ_JABZEH010000002.1"/>
</dbReference>
<dbReference type="Pfam" id="PF00126">
    <property type="entry name" value="HTH_1"/>
    <property type="match status" value="1"/>
</dbReference>
<dbReference type="InterPro" id="IPR005119">
    <property type="entry name" value="LysR_subst-bd"/>
</dbReference>
<comment type="similarity">
    <text evidence="1">Belongs to the LysR transcriptional regulatory family.</text>
</comment>
<dbReference type="InterPro" id="IPR058163">
    <property type="entry name" value="LysR-type_TF_proteobact-type"/>
</dbReference>
<organism evidence="6 7">
    <name type="scientific">Ralstonia solanacearum</name>
    <name type="common">Pseudomonas solanacearum</name>
    <dbReference type="NCBI Taxonomy" id="305"/>
    <lineage>
        <taxon>Bacteria</taxon>
        <taxon>Pseudomonadati</taxon>
        <taxon>Pseudomonadota</taxon>
        <taxon>Betaproteobacteria</taxon>
        <taxon>Burkholderiales</taxon>
        <taxon>Burkholderiaceae</taxon>
        <taxon>Ralstonia</taxon>
        <taxon>Ralstonia solanacearum species complex</taxon>
    </lineage>
</organism>
<gene>
    <name evidence="6" type="ORF">LBW55_04195</name>
</gene>
<dbReference type="Gene3D" id="3.40.190.290">
    <property type="match status" value="1"/>
</dbReference>
<dbReference type="SUPFAM" id="SSF46785">
    <property type="entry name" value="Winged helix' DNA-binding domain"/>
    <property type="match status" value="1"/>
</dbReference>
<proteinExistence type="inferred from homology"/>
<dbReference type="SUPFAM" id="SSF53850">
    <property type="entry name" value="Periplasmic binding protein-like II"/>
    <property type="match status" value="1"/>
</dbReference>
<evidence type="ECO:0000259" key="5">
    <source>
        <dbReference type="PROSITE" id="PS50931"/>
    </source>
</evidence>
<reference evidence="6" key="1">
    <citation type="submission" date="2021-09" db="EMBL/GenBank/DDBJ databases">
        <title>Genomic analysis of Ralstonia spp.</title>
        <authorList>
            <person name="Aburjaile F."/>
            <person name="Ariute J.C."/>
            <person name="Pais A.K.L."/>
            <person name="Albuquerque G.M.R."/>
            <person name="Silva A.M.F."/>
            <person name="Brenig B."/>
            <person name="Azevedo V."/>
            <person name="Matiuzzi M."/>
            <person name="Ramos R."/>
            <person name="Goes-Neto A."/>
            <person name="Soares S."/>
            <person name="Iseppon A.M.B."/>
            <person name="Souza E."/>
            <person name="Gama M."/>
        </authorList>
    </citation>
    <scope>NUCLEOTIDE SEQUENCE</scope>
    <source>
        <strain evidence="6">B4</strain>
    </source>
</reference>
<dbReference type="FunFam" id="3.40.190.290:FF:000001">
    <property type="entry name" value="Transcriptional regulator, LysR family"/>
    <property type="match status" value="1"/>
</dbReference>
<dbReference type="InterPro" id="IPR000847">
    <property type="entry name" value="LysR_HTH_N"/>
</dbReference>
<dbReference type="CDD" id="cd08422">
    <property type="entry name" value="PBP2_CrgA_like"/>
    <property type="match status" value="1"/>
</dbReference>
<dbReference type="GO" id="GO:0003700">
    <property type="term" value="F:DNA-binding transcription factor activity"/>
    <property type="evidence" value="ECO:0007669"/>
    <property type="project" value="InterPro"/>
</dbReference>
<dbReference type="Proteomes" id="UP001143674">
    <property type="component" value="Unassembled WGS sequence"/>
</dbReference>
<keyword evidence="3" id="KW-0238">DNA-binding</keyword>
<dbReference type="Gene3D" id="1.10.10.10">
    <property type="entry name" value="Winged helix-like DNA-binding domain superfamily/Winged helix DNA-binding domain"/>
    <property type="match status" value="1"/>
</dbReference>
<dbReference type="InterPro" id="IPR036390">
    <property type="entry name" value="WH_DNA-bd_sf"/>
</dbReference>